<evidence type="ECO:0000313" key="8">
    <source>
        <dbReference type="Proteomes" id="UP000054538"/>
    </source>
</evidence>
<comment type="catalytic activity">
    <reaction evidence="4">
        <text>a monoacylglycerol + H2O = glycerol + a fatty acid + H(+)</text>
        <dbReference type="Rhea" id="RHEA:15245"/>
        <dbReference type="ChEBI" id="CHEBI:15377"/>
        <dbReference type="ChEBI" id="CHEBI:15378"/>
        <dbReference type="ChEBI" id="CHEBI:17408"/>
        <dbReference type="ChEBI" id="CHEBI:17754"/>
        <dbReference type="ChEBI" id="CHEBI:28868"/>
    </reaction>
</comment>
<evidence type="ECO:0000256" key="1">
    <source>
        <dbReference type="ARBA" id="ARBA00023157"/>
    </source>
</evidence>
<proteinExistence type="inferred from homology"/>
<evidence type="ECO:0000259" key="6">
    <source>
        <dbReference type="Pfam" id="PF01764"/>
    </source>
</evidence>
<dbReference type="Gene3D" id="3.40.50.1820">
    <property type="entry name" value="alpha/beta hydrolase"/>
    <property type="match status" value="1"/>
</dbReference>
<keyword evidence="8" id="KW-1185">Reference proteome</keyword>
<feature type="signal peptide" evidence="5">
    <location>
        <begin position="1"/>
        <end position="17"/>
    </location>
</feature>
<dbReference type="Proteomes" id="UP000054538">
    <property type="component" value="Unassembled WGS sequence"/>
</dbReference>
<evidence type="ECO:0000256" key="4">
    <source>
        <dbReference type="ARBA" id="ARBA00048461"/>
    </source>
</evidence>
<comment type="catalytic activity">
    <reaction evidence="3">
        <text>a diacylglycerol + H2O = a monoacylglycerol + a fatty acid + H(+)</text>
        <dbReference type="Rhea" id="RHEA:32731"/>
        <dbReference type="ChEBI" id="CHEBI:15377"/>
        <dbReference type="ChEBI" id="CHEBI:15378"/>
        <dbReference type="ChEBI" id="CHEBI:17408"/>
        <dbReference type="ChEBI" id="CHEBI:18035"/>
        <dbReference type="ChEBI" id="CHEBI:28868"/>
    </reaction>
</comment>
<dbReference type="InParanoid" id="A0A0D0DJH3"/>
<dbReference type="InterPro" id="IPR051218">
    <property type="entry name" value="Sec_MonoDiacylglyc_Lipase"/>
</dbReference>
<gene>
    <name evidence="7" type="ORF">PAXRUDRAFT_639687</name>
</gene>
<dbReference type="PANTHER" id="PTHR45856">
    <property type="entry name" value="ALPHA/BETA-HYDROLASES SUPERFAMILY PROTEIN"/>
    <property type="match status" value="1"/>
</dbReference>
<organism evidence="7 8">
    <name type="scientific">Paxillus rubicundulus Ve08.2h10</name>
    <dbReference type="NCBI Taxonomy" id="930991"/>
    <lineage>
        <taxon>Eukaryota</taxon>
        <taxon>Fungi</taxon>
        <taxon>Dikarya</taxon>
        <taxon>Basidiomycota</taxon>
        <taxon>Agaricomycotina</taxon>
        <taxon>Agaricomycetes</taxon>
        <taxon>Agaricomycetidae</taxon>
        <taxon>Boletales</taxon>
        <taxon>Paxilineae</taxon>
        <taxon>Paxillaceae</taxon>
        <taxon>Paxillus</taxon>
    </lineage>
</organism>
<evidence type="ECO:0000256" key="3">
    <source>
        <dbReference type="ARBA" id="ARBA00047591"/>
    </source>
</evidence>
<dbReference type="OrthoDB" id="426718at2759"/>
<dbReference type="HOGENOM" id="CLU_032957_9_1_1"/>
<accession>A0A0D0DJH3</accession>
<evidence type="ECO:0000313" key="7">
    <source>
        <dbReference type="EMBL" id="KIK91263.1"/>
    </source>
</evidence>
<evidence type="ECO:0000256" key="5">
    <source>
        <dbReference type="SAM" id="SignalP"/>
    </source>
</evidence>
<dbReference type="InterPro" id="IPR002921">
    <property type="entry name" value="Fungal_lipase-type"/>
</dbReference>
<evidence type="ECO:0000256" key="2">
    <source>
        <dbReference type="ARBA" id="ARBA00043996"/>
    </source>
</evidence>
<reference evidence="7 8" key="1">
    <citation type="submission" date="2014-04" db="EMBL/GenBank/DDBJ databases">
        <authorList>
            <consortium name="DOE Joint Genome Institute"/>
            <person name="Kuo A."/>
            <person name="Kohler A."/>
            <person name="Jargeat P."/>
            <person name="Nagy L.G."/>
            <person name="Floudas D."/>
            <person name="Copeland A."/>
            <person name="Barry K.W."/>
            <person name="Cichocki N."/>
            <person name="Veneault-Fourrey C."/>
            <person name="LaButti K."/>
            <person name="Lindquist E.A."/>
            <person name="Lipzen A."/>
            <person name="Lundell T."/>
            <person name="Morin E."/>
            <person name="Murat C."/>
            <person name="Sun H."/>
            <person name="Tunlid A."/>
            <person name="Henrissat B."/>
            <person name="Grigoriev I.V."/>
            <person name="Hibbett D.S."/>
            <person name="Martin F."/>
            <person name="Nordberg H.P."/>
            <person name="Cantor M.N."/>
            <person name="Hua S.X."/>
        </authorList>
    </citation>
    <scope>NUCLEOTIDE SEQUENCE [LARGE SCALE GENOMIC DNA]</scope>
    <source>
        <strain evidence="7 8">Ve08.2h10</strain>
    </source>
</reference>
<dbReference type="EMBL" id="KN825407">
    <property type="protein sequence ID" value="KIK91263.1"/>
    <property type="molecule type" value="Genomic_DNA"/>
</dbReference>
<feature type="chain" id="PRO_5002225792" description="Fungal lipase-type domain-containing protein" evidence="5">
    <location>
        <begin position="18"/>
        <end position="296"/>
    </location>
</feature>
<dbReference type="Pfam" id="PF01764">
    <property type="entry name" value="Lipase_3"/>
    <property type="match status" value="1"/>
</dbReference>
<feature type="domain" description="Fungal lipase-type" evidence="6">
    <location>
        <begin position="98"/>
        <end position="236"/>
    </location>
</feature>
<comment type="similarity">
    <text evidence="2">Belongs to the AB hydrolase superfamily. Lipase family. Class 3 subfamily.</text>
</comment>
<dbReference type="PANTHER" id="PTHR45856:SF25">
    <property type="entry name" value="FUNGAL LIPASE-LIKE DOMAIN-CONTAINING PROTEIN"/>
    <property type="match status" value="1"/>
</dbReference>
<protein>
    <recommendedName>
        <fullName evidence="6">Fungal lipase-type domain-containing protein</fullName>
    </recommendedName>
</protein>
<reference evidence="8" key="2">
    <citation type="submission" date="2015-01" db="EMBL/GenBank/DDBJ databases">
        <title>Evolutionary Origins and Diversification of the Mycorrhizal Mutualists.</title>
        <authorList>
            <consortium name="DOE Joint Genome Institute"/>
            <consortium name="Mycorrhizal Genomics Consortium"/>
            <person name="Kohler A."/>
            <person name="Kuo A."/>
            <person name="Nagy L.G."/>
            <person name="Floudas D."/>
            <person name="Copeland A."/>
            <person name="Barry K.W."/>
            <person name="Cichocki N."/>
            <person name="Veneault-Fourrey C."/>
            <person name="LaButti K."/>
            <person name="Lindquist E.A."/>
            <person name="Lipzen A."/>
            <person name="Lundell T."/>
            <person name="Morin E."/>
            <person name="Murat C."/>
            <person name="Riley R."/>
            <person name="Ohm R."/>
            <person name="Sun H."/>
            <person name="Tunlid A."/>
            <person name="Henrissat B."/>
            <person name="Grigoriev I.V."/>
            <person name="Hibbett D.S."/>
            <person name="Martin F."/>
        </authorList>
    </citation>
    <scope>NUCLEOTIDE SEQUENCE [LARGE SCALE GENOMIC DNA]</scope>
    <source>
        <strain evidence="8">Ve08.2h10</strain>
    </source>
</reference>
<dbReference type="InterPro" id="IPR029058">
    <property type="entry name" value="AB_hydrolase_fold"/>
</dbReference>
<dbReference type="CDD" id="cd00519">
    <property type="entry name" value="Lipase_3"/>
    <property type="match status" value="1"/>
</dbReference>
<dbReference type="GO" id="GO:0006629">
    <property type="term" value="P:lipid metabolic process"/>
    <property type="evidence" value="ECO:0007669"/>
    <property type="project" value="InterPro"/>
</dbReference>
<name>A0A0D0DJH3_9AGAM</name>
<dbReference type="SUPFAM" id="SSF53474">
    <property type="entry name" value="alpha/beta-Hydrolases"/>
    <property type="match status" value="1"/>
</dbReference>
<sequence length="296" mass="31137">MFSALTVAFLGVVTVMASPTLSARQSITALTTAQIDVFTPYTYYAGAGYCTPSRALAWNCGATCAANAGFNPVAAGGDGASVQYWFVGYDPSLNTVIVSHEGTDPSQIVPLVTDANFFLTNLNSTLFPGISSSIKVHDGFRAAQESTATNVLAAVQTAMSRYSTTSVTMVGHSLGAAISLLDSVYLPLWLPAATTFQTIGYGLPRVGNQAFANYVDANLHLTHINNKEDPIPVIPDMTLGFVHPTGEVHIEDSGEWAACPGQDNPSTQCIVGDVPQFLLGNLSDHSGPYNGIMMGC</sequence>
<keyword evidence="1" id="KW-1015">Disulfide bond</keyword>
<keyword evidence="5" id="KW-0732">Signal</keyword>
<dbReference type="STRING" id="930991.A0A0D0DJH3"/>
<dbReference type="AlphaFoldDB" id="A0A0D0DJH3"/>